<evidence type="ECO:0000313" key="2">
    <source>
        <dbReference type="EMBL" id="KAF7198221.1"/>
    </source>
</evidence>
<dbReference type="OrthoDB" id="3650339at2759"/>
<sequence length="90" mass="10861">MNLDEALRNVRNGYTKRVLWVDAVCINQLDLAEKELQIPLMRDIYVQAKHSLIWLGERGHPKDLYSEWIGMRMLYYPYKYMVILPMLFLR</sequence>
<protein>
    <submittedName>
        <fullName evidence="2">Heterokaryon incompatibility protein 6, OR allele</fullName>
    </submittedName>
</protein>
<dbReference type="Proteomes" id="UP000660729">
    <property type="component" value="Unassembled WGS sequence"/>
</dbReference>
<evidence type="ECO:0000259" key="1">
    <source>
        <dbReference type="Pfam" id="PF06985"/>
    </source>
</evidence>
<dbReference type="InterPro" id="IPR052895">
    <property type="entry name" value="HetReg/Transcr_Mod"/>
</dbReference>
<dbReference type="Pfam" id="PF06985">
    <property type="entry name" value="HET"/>
    <property type="match status" value="1"/>
</dbReference>
<evidence type="ECO:0000313" key="3">
    <source>
        <dbReference type="Proteomes" id="UP000660729"/>
    </source>
</evidence>
<dbReference type="InterPro" id="IPR010730">
    <property type="entry name" value="HET"/>
</dbReference>
<proteinExistence type="predicted"/>
<dbReference type="PANTHER" id="PTHR24148:SF80">
    <property type="entry name" value="HETEROKARYON INCOMPATIBILITY DOMAIN-CONTAINING PROTEIN"/>
    <property type="match status" value="1"/>
</dbReference>
<comment type="caution">
    <text evidence="2">The sequence shown here is derived from an EMBL/GenBank/DDBJ whole genome shotgun (WGS) entry which is preliminary data.</text>
</comment>
<organism evidence="2 3">
    <name type="scientific">Pseudocercospora fuligena</name>
    <dbReference type="NCBI Taxonomy" id="685502"/>
    <lineage>
        <taxon>Eukaryota</taxon>
        <taxon>Fungi</taxon>
        <taxon>Dikarya</taxon>
        <taxon>Ascomycota</taxon>
        <taxon>Pezizomycotina</taxon>
        <taxon>Dothideomycetes</taxon>
        <taxon>Dothideomycetidae</taxon>
        <taxon>Mycosphaerellales</taxon>
        <taxon>Mycosphaerellaceae</taxon>
        <taxon>Pseudocercospora</taxon>
    </lineage>
</organism>
<keyword evidence="3" id="KW-1185">Reference proteome</keyword>
<name>A0A8H6RW35_9PEZI</name>
<gene>
    <name evidence="2" type="ORF">HII31_00577</name>
</gene>
<dbReference type="AlphaFoldDB" id="A0A8H6RW35"/>
<feature type="domain" description="Heterokaryon incompatibility" evidence="1">
    <location>
        <begin position="2"/>
        <end position="60"/>
    </location>
</feature>
<reference evidence="2" key="1">
    <citation type="submission" date="2020-04" db="EMBL/GenBank/DDBJ databases">
        <title>Draft genome resource of the tomato pathogen Pseudocercospora fuligena.</title>
        <authorList>
            <person name="Zaccaron A."/>
        </authorList>
    </citation>
    <scope>NUCLEOTIDE SEQUENCE</scope>
    <source>
        <strain evidence="2">PF001</strain>
    </source>
</reference>
<accession>A0A8H6RW35</accession>
<dbReference type="EMBL" id="JABCIY010000003">
    <property type="protein sequence ID" value="KAF7198221.1"/>
    <property type="molecule type" value="Genomic_DNA"/>
</dbReference>
<dbReference type="PANTHER" id="PTHR24148">
    <property type="entry name" value="ANKYRIN REPEAT DOMAIN-CONTAINING PROTEIN 39 HOMOLOG-RELATED"/>
    <property type="match status" value="1"/>
</dbReference>